<keyword evidence="2" id="KW-1185">Reference proteome</keyword>
<dbReference type="AlphaFoldDB" id="A0A918SZL4"/>
<organism evidence="1 2">
    <name type="scientific">Cognatilysobacter bugurensis</name>
    <dbReference type="NCBI Taxonomy" id="543356"/>
    <lineage>
        <taxon>Bacteria</taxon>
        <taxon>Pseudomonadati</taxon>
        <taxon>Pseudomonadota</taxon>
        <taxon>Gammaproteobacteria</taxon>
        <taxon>Lysobacterales</taxon>
        <taxon>Lysobacteraceae</taxon>
        <taxon>Cognatilysobacter</taxon>
    </lineage>
</organism>
<proteinExistence type="predicted"/>
<comment type="caution">
    <text evidence="1">The sequence shown here is derived from an EMBL/GenBank/DDBJ whole genome shotgun (WGS) entry which is preliminary data.</text>
</comment>
<dbReference type="RefSeq" id="WP_189455208.1">
    <property type="nucleotide sequence ID" value="NZ_BMYD01000002.1"/>
</dbReference>
<protein>
    <submittedName>
        <fullName evidence="1">Uncharacterized protein</fullName>
    </submittedName>
</protein>
<name>A0A918SZL4_9GAMM</name>
<dbReference type="Proteomes" id="UP000646426">
    <property type="component" value="Unassembled WGS sequence"/>
</dbReference>
<sequence length="89" mass="9981">MEWDKPIAIALFALALYVCGANVHVDIEPACRGRVHAMHVIAKSARSRPFESWMCAEIAWMPAVHIALPCASLHRVDRAMWTISLAERL</sequence>
<evidence type="ECO:0000313" key="2">
    <source>
        <dbReference type="Proteomes" id="UP000646426"/>
    </source>
</evidence>
<evidence type="ECO:0000313" key="1">
    <source>
        <dbReference type="EMBL" id="GHA79385.1"/>
    </source>
</evidence>
<reference evidence="1" key="2">
    <citation type="submission" date="2020-09" db="EMBL/GenBank/DDBJ databases">
        <authorList>
            <person name="Sun Q."/>
            <person name="Kim S."/>
        </authorList>
    </citation>
    <scope>NUCLEOTIDE SEQUENCE</scope>
    <source>
        <strain evidence="1">KCTC 23077</strain>
    </source>
</reference>
<dbReference type="EMBL" id="BMYD01000002">
    <property type="protein sequence ID" value="GHA79385.1"/>
    <property type="molecule type" value="Genomic_DNA"/>
</dbReference>
<gene>
    <name evidence="1" type="ORF">GCM10007067_16110</name>
</gene>
<accession>A0A918SZL4</accession>
<reference evidence="1" key="1">
    <citation type="journal article" date="2014" name="Int. J. Syst. Evol. Microbiol.">
        <title>Complete genome sequence of Corynebacterium casei LMG S-19264T (=DSM 44701T), isolated from a smear-ripened cheese.</title>
        <authorList>
            <consortium name="US DOE Joint Genome Institute (JGI-PGF)"/>
            <person name="Walter F."/>
            <person name="Albersmeier A."/>
            <person name="Kalinowski J."/>
            <person name="Ruckert C."/>
        </authorList>
    </citation>
    <scope>NUCLEOTIDE SEQUENCE</scope>
    <source>
        <strain evidence="1">KCTC 23077</strain>
    </source>
</reference>